<feature type="domain" description="Piwi" evidence="4">
    <location>
        <begin position="670"/>
        <end position="878"/>
    </location>
</feature>
<dbReference type="InterPro" id="IPR012337">
    <property type="entry name" value="RNaseH-like_sf"/>
</dbReference>
<dbReference type="InterPro" id="IPR003165">
    <property type="entry name" value="Piwi"/>
</dbReference>
<dbReference type="GO" id="GO:0003723">
    <property type="term" value="F:RNA binding"/>
    <property type="evidence" value="ECO:0007669"/>
    <property type="project" value="InterPro"/>
</dbReference>
<evidence type="ECO:0000259" key="4">
    <source>
        <dbReference type="PROSITE" id="PS50822"/>
    </source>
</evidence>
<dbReference type="PANTHER" id="PTHR22891">
    <property type="entry name" value="EUKARYOTIC TRANSLATION INITIATION FACTOR 2C"/>
    <property type="match status" value="1"/>
</dbReference>
<reference evidence="5 6" key="2">
    <citation type="submission" date="2018-11" db="EMBL/GenBank/DDBJ databases">
        <authorList>
            <consortium name="Pathogen Informatics"/>
        </authorList>
    </citation>
    <scope>NUCLEOTIDE SEQUENCE [LARGE SCALE GENOMIC DNA]</scope>
</reference>
<dbReference type="InterPro" id="IPR036397">
    <property type="entry name" value="RNaseH_sf"/>
</dbReference>
<dbReference type="InterPro" id="IPR036085">
    <property type="entry name" value="PAZ_dom_sf"/>
</dbReference>
<dbReference type="EMBL" id="UYSG01002675">
    <property type="protein sequence ID" value="VDL57667.1"/>
    <property type="molecule type" value="Genomic_DNA"/>
</dbReference>
<evidence type="ECO:0000313" key="6">
    <source>
        <dbReference type="Proteomes" id="UP000274504"/>
    </source>
</evidence>
<dbReference type="WBParaSite" id="HDID_0000535101-mRNA-1">
    <property type="protein sequence ID" value="HDID_0000535101-mRNA-1"/>
    <property type="gene ID" value="HDID_0000535101"/>
</dbReference>
<dbReference type="Gene3D" id="2.170.260.10">
    <property type="entry name" value="paz domain"/>
    <property type="match status" value="1"/>
</dbReference>
<comment type="similarity">
    <text evidence="1">Belongs to the argonaute family.</text>
</comment>
<feature type="compositionally biased region" description="Gly residues" evidence="2">
    <location>
        <begin position="54"/>
        <end position="64"/>
    </location>
</feature>
<dbReference type="Pfam" id="PF02170">
    <property type="entry name" value="PAZ"/>
    <property type="match status" value="1"/>
</dbReference>
<dbReference type="PROSITE" id="PS50821">
    <property type="entry name" value="PAZ"/>
    <property type="match status" value="1"/>
</dbReference>
<reference evidence="7" key="1">
    <citation type="submission" date="2017-02" db="UniProtKB">
        <authorList>
            <consortium name="WormBaseParasite"/>
        </authorList>
    </citation>
    <scope>IDENTIFICATION</scope>
</reference>
<organism evidence="7">
    <name type="scientific">Hymenolepis diminuta</name>
    <name type="common">Rat tapeworm</name>
    <dbReference type="NCBI Taxonomy" id="6216"/>
    <lineage>
        <taxon>Eukaryota</taxon>
        <taxon>Metazoa</taxon>
        <taxon>Spiralia</taxon>
        <taxon>Lophotrochozoa</taxon>
        <taxon>Platyhelminthes</taxon>
        <taxon>Cestoda</taxon>
        <taxon>Eucestoda</taxon>
        <taxon>Cyclophyllidea</taxon>
        <taxon>Hymenolepididae</taxon>
        <taxon>Hymenolepis</taxon>
    </lineage>
</organism>
<name>A0A0R3SK86_HYMDI</name>
<evidence type="ECO:0000313" key="5">
    <source>
        <dbReference type="EMBL" id="VDL57667.1"/>
    </source>
</evidence>
<dbReference type="SUPFAM" id="SSF53098">
    <property type="entry name" value="Ribonuclease H-like"/>
    <property type="match status" value="1"/>
</dbReference>
<proteinExistence type="inferred from homology"/>
<dbReference type="Pfam" id="PF02171">
    <property type="entry name" value="Piwi"/>
    <property type="match status" value="1"/>
</dbReference>
<feature type="compositionally biased region" description="Polar residues" evidence="2">
    <location>
        <begin position="141"/>
        <end position="161"/>
    </location>
</feature>
<sequence length="878" mass="97755">MSESFSQREGGEHRGGRGGSRGSPRSRGGSGDRGSSSGPRGGRGGGRDYQSWPRGGGNEGGYRGGRGDNRGGRGRSRSGRSSLGHPRGGLSGDRGGYDSRRGEGQGLPRREGGSGARGRTPPAILVETAEPPAAPCEPSPQFSTSFPPLTAVSSEGQTASVSGKRGKSRRKGRGNKAQGVSEEHPRISLSFEKYLPKRPSPGTIGTKTRVVVNCWDLEVNDKVLCLYDIQPKNLYTVTETGEEKIILRSEKELRKFMSYVFGLMGPDIFSDGGRCLYSITPLDGNKFTIGSPNVFTLPDTEGKNLKLKYIITDVGTISAQPIFEYLRKGSTRTDNIPQDAINMVDNLLRWINKKDYTLIKTSLFERSEELRPEFTIYKGFSISARPQWKLRLNADLTCKAFFPVGNLADILYEIKGDELYNSIRWPGIGEYIKNLEVEASHYTNPDTGKKYSKRFKAHGLSPKSAREQMIEERNISIAAYFQEQYGIKLKYPDLPCVKTKANREEYMPMELLQILPFQPPKADVGPIASEMVRIAAVKPEQRFRKLQSFIRTVIKQSPLVKAMGLKLTSQDPVVADARILPTPNITGSGAPVTRGAWVPTRFRVPAFMEVKYAIVHFVRAFSGLDKAKRDISQAGQQLGLRLVFEEERKTIQIAGLSNYFKQLREKDVKLAICILPKTGPYSDIKRACELEQFLVTQCVKESTLIKSNPWPNILLKINGKLGGVNWELTGIEKHWGKEIVMIVGADVTHPGPVKTNALKKSVAAVVGSISSNYMKYVAVVRQQDYEINEETHTAREHIDDMEGIFEQLLEEFYRKNNTLPSKILFYRDGVSEGQFSIVVKIELTAMQRACTKLRPGYQPGFTFIIVQKRHHIRFLPTG</sequence>
<dbReference type="SMART" id="SM00950">
    <property type="entry name" value="Piwi"/>
    <property type="match status" value="1"/>
</dbReference>
<feature type="domain" description="PAZ" evidence="3">
    <location>
        <begin position="406"/>
        <end position="516"/>
    </location>
</feature>
<gene>
    <name evidence="5" type="ORF">HDID_LOCUS5349</name>
</gene>
<dbReference type="PROSITE" id="PS50822">
    <property type="entry name" value="PIWI"/>
    <property type="match status" value="1"/>
</dbReference>
<dbReference type="Gene3D" id="3.30.420.10">
    <property type="entry name" value="Ribonuclease H-like superfamily/Ribonuclease H"/>
    <property type="match status" value="1"/>
</dbReference>
<dbReference type="InterPro" id="IPR003100">
    <property type="entry name" value="PAZ_dom"/>
</dbReference>
<dbReference type="Proteomes" id="UP000274504">
    <property type="component" value="Unassembled WGS sequence"/>
</dbReference>
<feature type="region of interest" description="Disordered" evidence="2">
    <location>
        <begin position="1"/>
        <end position="184"/>
    </location>
</feature>
<feature type="compositionally biased region" description="Low complexity" evidence="2">
    <location>
        <begin position="22"/>
        <end position="38"/>
    </location>
</feature>
<protein>
    <submittedName>
        <fullName evidence="7">Protein argonaute-2</fullName>
    </submittedName>
</protein>
<dbReference type="OrthoDB" id="10252740at2759"/>
<evidence type="ECO:0000313" key="7">
    <source>
        <dbReference type="WBParaSite" id="HDID_0000535101-mRNA-1"/>
    </source>
</evidence>
<dbReference type="SMART" id="SM00949">
    <property type="entry name" value="PAZ"/>
    <property type="match status" value="1"/>
</dbReference>
<evidence type="ECO:0000259" key="3">
    <source>
        <dbReference type="PROSITE" id="PS50821"/>
    </source>
</evidence>
<dbReference type="AlphaFoldDB" id="A0A0R3SK86"/>
<evidence type="ECO:0000256" key="1">
    <source>
        <dbReference type="RuleBase" id="RU361178"/>
    </source>
</evidence>
<dbReference type="SUPFAM" id="SSF101690">
    <property type="entry name" value="PAZ domain"/>
    <property type="match status" value="1"/>
</dbReference>
<accession>A0A0R3SK86</accession>
<feature type="compositionally biased region" description="Basic and acidic residues" evidence="2">
    <location>
        <begin position="95"/>
        <end position="112"/>
    </location>
</feature>
<dbReference type="STRING" id="6216.A0A0R3SK86"/>
<feature type="compositionally biased region" description="Basic residues" evidence="2">
    <location>
        <begin position="164"/>
        <end position="174"/>
    </location>
</feature>
<evidence type="ECO:0000256" key="2">
    <source>
        <dbReference type="SAM" id="MobiDB-lite"/>
    </source>
</evidence>
<dbReference type="CDD" id="cd02846">
    <property type="entry name" value="PAZ_argonaute_like"/>
    <property type="match status" value="1"/>
</dbReference>
<dbReference type="Gene3D" id="3.40.50.2300">
    <property type="match status" value="1"/>
</dbReference>